<organism evidence="1 2">
    <name type="scientific">Capnocytophaga canimorsus</name>
    <dbReference type="NCBI Taxonomy" id="28188"/>
    <lineage>
        <taxon>Bacteria</taxon>
        <taxon>Pseudomonadati</taxon>
        <taxon>Bacteroidota</taxon>
        <taxon>Flavobacteriia</taxon>
        <taxon>Flavobacteriales</taxon>
        <taxon>Flavobacteriaceae</taxon>
        <taxon>Capnocytophaga</taxon>
    </lineage>
</organism>
<reference evidence="1 2" key="1">
    <citation type="submission" date="2015-01" db="EMBL/GenBank/DDBJ databases">
        <authorList>
            <person name="Xiang T."/>
            <person name="Song Y."/>
            <person name="Huang L."/>
            <person name="Wang B."/>
            <person name="Wu P."/>
        </authorList>
    </citation>
    <scope>NUCLEOTIDE SEQUENCE [LARGE SCALE GENOMIC DNA]</scope>
    <source>
        <strain evidence="1 2">Cc12</strain>
    </source>
</reference>
<name>A0A0B7H6R8_9FLAO</name>
<dbReference type="EMBL" id="CDOE01000040">
    <property type="protein sequence ID" value="CEN33627.1"/>
    <property type="molecule type" value="Genomic_DNA"/>
</dbReference>
<evidence type="ECO:0000313" key="1">
    <source>
        <dbReference type="EMBL" id="CEN33627.1"/>
    </source>
</evidence>
<protein>
    <submittedName>
        <fullName evidence="1">Uncharacterized protein</fullName>
    </submittedName>
</protein>
<evidence type="ECO:0000313" key="2">
    <source>
        <dbReference type="Proteomes" id="UP000044026"/>
    </source>
</evidence>
<dbReference type="Proteomes" id="UP000044026">
    <property type="component" value="Unassembled WGS sequence"/>
</dbReference>
<proteinExistence type="predicted"/>
<dbReference type="GeneID" id="69580937"/>
<accession>A0A0B7H6R8</accession>
<dbReference type="RefSeq" id="WP_041999059.1">
    <property type="nucleotide sequence ID" value="NZ_CP022382.1"/>
</dbReference>
<gene>
    <name evidence="1" type="ORF">CCAN12_450001</name>
</gene>
<sequence length="252" mass="29369">MNRNFKNIVFAVVCSFLAMNTQAQNSKTTEIQAVENSFALDGIQQKIEKSLGEAFATKNGLPLEKLEKQLSENKGNNQWNLYWKSYLHLYQTIFYSKTDNKEKASEYNRKSIDILQDKKNKNAEDYALLANNLSLSFVFMKNQMEAMQIDAEIRENLQKGFRLQKENPRLHYAEGNYDTHILKQYGGGKKAETSLLKAISLPEPNQNSEHLPTWGKKEAYQSLLKWYSYDNQKEKANELERKFHEKFSEKSK</sequence>
<dbReference type="AlphaFoldDB" id="A0A0B7H6R8"/>